<reference evidence="3 4" key="1">
    <citation type="submission" date="2018-12" db="EMBL/GenBank/DDBJ databases">
        <authorList>
            <person name="Toschakov S.V."/>
        </authorList>
    </citation>
    <scope>NUCLEOTIDE SEQUENCE [LARGE SCALE GENOMIC DNA]</scope>
    <source>
        <strain evidence="3 4">GM2012</strain>
    </source>
</reference>
<feature type="compositionally biased region" description="Basic and acidic residues" evidence="1">
    <location>
        <begin position="1"/>
        <end position="11"/>
    </location>
</feature>
<feature type="compositionally biased region" description="Basic and acidic residues" evidence="1">
    <location>
        <begin position="22"/>
        <end position="31"/>
    </location>
</feature>
<evidence type="ECO:0008006" key="5">
    <source>
        <dbReference type="Google" id="ProtNLM"/>
    </source>
</evidence>
<dbReference type="AlphaFoldDB" id="A0A432MDH5"/>
<name>A0A432MDH5_9BACT</name>
<dbReference type="OrthoDB" id="1090891at2"/>
<dbReference type="EMBL" id="RYZH01000069">
    <property type="protein sequence ID" value="RUL82780.1"/>
    <property type="molecule type" value="Genomic_DNA"/>
</dbReference>
<keyword evidence="2" id="KW-1133">Transmembrane helix</keyword>
<sequence length="345" mass="37698">MTPEDHRDADRAATPPNPPQDGGHRPPEPRSEAGGAAALGLSIEPEPTRPRKPRRPASPLVRLRRRRTILDTPEEEAERKPVLENLLVGWTGSVVVHSLIVLLLILLVVFLPDEQPSAAFDTELGTPFGSEEGFDRLGGFDEDLIEAMELDPSALSAEPLLATEVPSLERDADRLLSDAIRPELGSGQSGSGGGDFGLARFGEGLETIRGVEVKVGDPQFTLIWDTAADIDLHVIEPGGSHIYWADRQGDEGGELDVDDTDGLGPENIYWLDPDADEGTKVKGQGPPGVYRWYVLYYAPPGGFGGRAVPTRWKVRVKHKNQVEVFEGVLRRIDQRSEVHSLRVEP</sequence>
<keyword evidence="2" id="KW-0812">Transmembrane</keyword>
<proteinExistence type="predicted"/>
<keyword evidence="4" id="KW-1185">Reference proteome</keyword>
<accession>A0A432MDH5</accession>
<feature type="transmembrane region" description="Helical" evidence="2">
    <location>
        <begin position="87"/>
        <end position="111"/>
    </location>
</feature>
<reference evidence="3 4" key="2">
    <citation type="submission" date="2019-01" db="EMBL/GenBank/DDBJ databases">
        <title>Tautonia sociabilis, a novel thermotolerant planctomycete of Isosphaeraceae family, isolated from a 4000 m deep subterranean habitat.</title>
        <authorList>
            <person name="Kovaleva O.L."/>
            <person name="Elcheninov A.G."/>
            <person name="Van Heerden E."/>
            <person name="Toshchakov S.V."/>
            <person name="Novikov A."/>
            <person name="Bonch-Osmolovskaya E.A."/>
            <person name="Kublanov I.V."/>
        </authorList>
    </citation>
    <scope>NUCLEOTIDE SEQUENCE [LARGE SCALE GENOMIC DNA]</scope>
    <source>
        <strain evidence="3 4">GM2012</strain>
    </source>
</reference>
<dbReference type="RefSeq" id="WP_126727859.1">
    <property type="nucleotide sequence ID" value="NZ_RYZH01000069.1"/>
</dbReference>
<feature type="region of interest" description="Disordered" evidence="1">
    <location>
        <begin position="1"/>
        <end position="66"/>
    </location>
</feature>
<evidence type="ECO:0000256" key="1">
    <source>
        <dbReference type="SAM" id="MobiDB-lite"/>
    </source>
</evidence>
<dbReference type="Proteomes" id="UP000280296">
    <property type="component" value="Unassembled WGS sequence"/>
</dbReference>
<gene>
    <name evidence="3" type="ORF">TsocGM_23295</name>
</gene>
<protein>
    <recommendedName>
        <fullName evidence="5">DUF2135 domain-containing protein</fullName>
    </recommendedName>
</protein>
<evidence type="ECO:0000313" key="3">
    <source>
        <dbReference type="EMBL" id="RUL82780.1"/>
    </source>
</evidence>
<evidence type="ECO:0000256" key="2">
    <source>
        <dbReference type="SAM" id="Phobius"/>
    </source>
</evidence>
<comment type="caution">
    <text evidence="3">The sequence shown here is derived from an EMBL/GenBank/DDBJ whole genome shotgun (WGS) entry which is preliminary data.</text>
</comment>
<evidence type="ECO:0000313" key="4">
    <source>
        <dbReference type="Proteomes" id="UP000280296"/>
    </source>
</evidence>
<keyword evidence="2" id="KW-0472">Membrane</keyword>
<organism evidence="3 4">
    <name type="scientific">Tautonia sociabilis</name>
    <dbReference type="NCBI Taxonomy" id="2080755"/>
    <lineage>
        <taxon>Bacteria</taxon>
        <taxon>Pseudomonadati</taxon>
        <taxon>Planctomycetota</taxon>
        <taxon>Planctomycetia</taxon>
        <taxon>Isosphaerales</taxon>
        <taxon>Isosphaeraceae</taxon>
        <taxon>Tautonia</taxon>
    </lineage>
</organism>